<dbReference type="GO" id="GO:0008360">
    <property type="term" value="P:regulation of cell shape"/>
    <property type="evidence" value="ECO:0007669"/>
    <property type="project" value="UniProtKB-UniRule"/>
</dbReference>
<evidence type="ECO:0000313" key="10">
    <source>
        <dbReference type="EMBL" id="RPE10018.1"/>
    </source>
</evidence>
<feature type="active site" description="Proton donor/acceptor" evidence="7">
    <location>
        <position position="175"/>
    </location>
</feature>
<feature type="active site" description="Nucleophile" evidence="7">
    <location>
        <position position="188"/>
    </location>
</feature>
<sequence length="277" mass="31631">MIMVQCQPPSGTDDGKANRPAPPQWRKPDGRVSYHVEQGKTWFKQKDSVDAAARRIILAVNRVDIDNIASLDTILVPDIHSGDLVYYMPFPLKVPYLEDVAKIIFFSYPAQSFGAYEYGHLVYTGPTNMGRKNDPTPPGLYFTNWKAEKTISTFDDEWELKWNFNIENKKGVGWHQYALPGYPASHSCLRLLEEDAKFLYKWADEWKLKGKDVVLLKGTPVIVFGEYPFGGEKPWLALKDDPKALDISASQLEEQVKPHLQQILQVQEKRMQADSAR</sequence>
<dbReference type="PANTHER" id="PTHR30582:SF2">
    <property type="entry name" value="L,D-TRANSPEPTIDASE YCIB-RELATED"/>
    <property type="match status" value="1"/>
</dbReference>
<evidence type="ECO:0000259" key="9">
    <source>
        <dbReference type="PROSITE" id="PS52029"/>
    </source>
</evidence>
<accession>A0A3N4PQD0</accession>
<dbReference type="UniPathway" id="UPA00219"/>
<dbReference type="GO" id="GO:0071555">
    <property type="term" value="P:cell wall organization"/>
    <property type="evidence" value="ECO:0007669"/>
    <property type="project" value="UniProtKB-UniRule"/>
</dbReference>
<feature type="region of interest" description="Disordered" evidence="8">
    <location>
        <begin position="1"/>
        <end position="29"/>
    </location>
</feature>
<keyword evidence="3" id="KW-0808">Transferase</keyword>
<keyword evidence="11" id="KW-1185">Reference proteome</keyword>
<evidence type="ECO:0000256" key="1">
    <source>
        <dbReference type="ARBA" id="ARBA00004752"/>
    </source>
</evidence>
<dbReference type="Gene3D" id="2.40.440.10">
    <property type="entry name" value="L,D-transpeptidase catalytic domain-like"/>
    <property type="match status" value="1"/>
</dbReference>
<keyword evidence="5 7" id="KW-0573">Peptidoglycan synthesis</keyword>
<dbReference type="InterPro" id="IPR038063">
    <property type="entry name" value="Transpep_catalytic_dom"/>
</dbReference>
<dbReference type="PANTHER" id="PTHR30582">
    <property type="entry name" value="L,D-TRANSPEPTIDASE"/>
    <property type="match status" value="1"/>
</dbReference>
<dbReference type="PROSITE" id="PS52029">
    <property type="entry name" value="LD_TPASE"/>
    <property type="match status" value="1"/>
</dbReference>
<dbReference type="SUPFAM" id="SSF141523">
    <property type="entry name" value="L,D-transpeptidase catalytic domain-like"/>
    <property type="match status" value="1"/>
</dbReference>
<reference evidence="10 11" key="1">
    <citation type="submission" date="2018-11" db="EMBL/GenBank/DDBJ databases">
        <title>Chitinophaga lutea sp.nov., isolate from arsenic contaminated soil.</title>
        <authorList>
            <person name="Zong Y."/>
        </authorList>
    </citation>
    <scope>NUCLEOTIDE SEQUENCE [LARGE SCALE GENOMIC DNA]</scope>
    <source>
        <strain evidence="10 11">ZY74</strain>
    </source>
</reference>
<dbReference type="GO" id="GO:0018104">
    <property type="term" value="P:peptidoglycan-protein cross-linking"/>
    <property type="evidence" value="ECO:0007669"/>
    <property type="project" value="TreeGrafter"/>
</dbReference>
<dbReference type="Proteomes" id="UP000278351">
    <property type="component" value="Unassembled WGS sequence"/>
</dbReference>
<organism evidence="10 11">
    <name type="scientific">Chitinophaga lutea</name>
    <dbReference type="NCBI Taxonomy" id="2488634"/>
    <lineage>
        <taxon>Bacteria</taxon>
        <taxon>Pseudomonadati</taxon>
        <taxon>Bacteroidota</taxon>
        <taxon>Chitinophagia</taxon>
        <taxon>Chitinophagales</taxon>
        <taxon>Chitinophagaceae</taxon>
        <taxon>Chitinophaga</taxon>
    </lineage>
</organism>
<evidence type="ECO:0000256" key="5">
    <source>
        <dbReference type="ARBA" id="ARBA00022984"/>
    </source>
</evidence>
<evidence type="ECO:0000256" key="6">
    <source>
        <dbReference type="ARBA" id="ARBA00023316"/>
    </source>
</evidence>
<dbReference type="AlphaFoldDB" id="A0A3N4PQD0"/>
<evidence type="ECO:0000256" key="7">
    <source>
        <dbReference type="PROSITE-ProRule" id="PRU01373"/>
    </source>
</evidence>
<comment type="similarity">
    <text evidence="2">Belongs to the YkuD family.</text>
</comment>
<name>A0A3N4PQD0_9BACT</name>
<dbReference type="EMBL" id="RPDH01000002">
    <property type="protein sequence ID" value="RPE10018.1"/>
    <property type="molecule type" value="Genomic_DNA"/>
</dbReference>
<evidence type="ECO:0000313" key="11">
    <source>
        <dbReference type="Proteomes" id="UP000278351"/>
    </source>
</evidence>
<dbReference type="InterPro" id="IPR005490">
    <property type="entry name" value="LD_TPept_cat_dom"/>
</dbReference>
<dbReference type="InterPro" id="IPR050979">
    <property type="entry name" value="LD-transpeptidase"/>
</dbReference>
<keyword evidence="4 7" id="KW-0133">Cell shape</keyword>
<evidence type="ECO:0000256" key="4">
    <source>
        <dbReference type="ARBA" id="ARBA00022960"/>
    </source>
</evidence>
<evidence type="ECO:0000256" key="3">
    <source>
        <dbReference type="ARBA" id="ARBA00022679"/>
    </source>
</evidence>
<dbReference type="OrthoDB" id="463216at2"/>
<dbReference type="Pfam" id="PF03734">
    <property type="entry name" value="YkuD"/>
    <property type="match status" value="1"/>
</dbReference>
<feature type="domain" description="L,D-TPase catalytic" evidence="9">
    <location>
        <begin position="102"/>
        <end position="224"/>
    </location>
</feature>
<gene>
    <name evidence="10" type="ORF">EGT74_21475</name>
</gene>
<evidence type="ECO:0000256" key="8">
    <source>
        <dbReference type="SAM" id="MobiDB-lite"/>
    </source>
</evidence>
<dbReference type="CDD" id="cd16913">
    <property type="entry name" value="YkuD_like"/>
    <property type="match status" value="1"/>
</dbReference>
<comment type="pathway">
    <text evidence="1 7">Cell wall biogenesis; peptidoglycan biosynthesis.</text>
</comment>
<dbReference type="GO" id="GO:0016740">
    <property type="term" value="F:transferase activity"/>
    <property type="evidence" value="ECO:0007669"/>
    <property type="project" value="UniProtKB-KW"/>
</dbReference>
<dbReference type="GO" id="GO:0005576">
    <property type="term" value="C:extracellular region"/>
    <property type="evidence" value="ECO:0007669"/>
    <property type="project" value="TreeGrafter"/>
</dbReference>
<proteinExistence type="inferred from homology"/>
<protein>
    <submittedName>
        <fullName evidence="10">Murein L,D-transpeptidase</fullName>
    </submittedName>
</protein>
<evidence type="ECO:0000256" key="2">
    <source>
        <dbReference type="ARBA" id="ARBA00005992"/>
    </source>
</evidence>
<comment type="caution">
    <text evidence="10">The sequence shown here is derived from an EMBL/GenBank/DDBJ whole genome shotgun (WGS) entry which is preliminary data.</text>
</comment>
<keyword evidence="6 7" id="KW-0961">Cell wall biogenesis/degradation</keyword>
<dbReference type="GO" id="GO:0071972">
    <property type="term" value="F:peptidoglycan L,D-transpeptidase activity"/>
    <property type="evidence" value="ECO:0007669"/>
    <property type="project" value="TreeGrafter"/>
</dbReference>